<proteinExistence type="predicted"/>
<evidence type="ECO:0000313" key="1">
    <source>
        <dbReference type="EMBL" id="GFN82423.1"/>
    </source>
</evidence>
<dbReference type="AlphaFoldDB" id="A0AAV3YHE1"/>
<reference evidence="1 2" key="1">
    <citation type="journal article" date="2021" name="Elife">
        <title>Chloroplast acquisition without the gene transfer in kleptoplastic sea slugs, Plakobranchus ocellatus.</title>
        <authorList>
            <person name="Maeda T."/>
            <person name="Takahashi S."/>
            <person name="Yoshida T."/>
            <person name="Shimamura S."/>
            <person name="Takaki Y."/>
            <person name="Nagai Y."/>
            <person name="Toyoda A."/>
            <person name="Suzuki Y."/>
            <person name="Arimoto A."/>
            <person name="Ishii H."/>
            <person name="Satoh N."/>
            <person name="Nishiyama T."/>
            <person name="Hasebe M."/>
            <person name="Maruyama T."/>
            <person name="Minagawa J."/>
            <person name="Obokata J."/>
            <person name="Shigenobu S."/>
        </authorList>
    </citation>
    <scope>NUCLEOTIDE SEQUENCE [LARGE SCALE GENOMIC DNA]</scope>
</reference>
<name>A0AAV3YHE1_9GAST</name>
<comment type="caution">
    <text evidence="1">The sequence shown here is derived from an EMBL/GenBank/DDBJ whole genome shotgun (WGS) entry which is preliminary data.</text>
</comment>
<accession>A0AAV3YHE1</accession>
<gene>
    <name evidence="1" type="ORF">PoB_000892900</name>
</gene>
<organism evidence="1 2">
    <name type="scientific">Plakobranchus ocellatus</name>
    <dbReference type="NCBI Taxonomy" id="259542"/>
    <lineage>
        <taxon>Eukaryota</taxon>
        <taxon>Metazoa</taxon>
        <taxon>Spiralia</taxon>
        <taxon>Lophotrochozoa</taxon>
        <taxon>Mollusca</taxon>
        <taxon>Gastropoda</taxon>
        <taxon>Heterobranchia</taxon>
        <taxon>Euthyneura</taxon>
        <taxon>Panpulmonata</taxon>
        <taxon>Sacoglossa</taxon>
        <taxon>Placobranchoidea</taxon>
        <taxon>Plakobranchidae</taxon>
        <taxon>Plakobranchus</taxon>
    </lineage>
</organism>
<dbReference type="EMBL" id="BLXT01000981">
    <property type="protein sequence ID" value="GFN82423.1"/>
    <property type="molecule type" value="Genomic_DNA"/>
</dbReference>
<evidence type="ECO:0000313" key="2">
    <source>
        <dbReference type="Proteomes" id="UP000735302"/>
    </source>
</evidence>
<keyword evidence="2" id="KW-1185">Reference proteome</keyword>
<sequence length="138" mass="15587">MIAQYDGALSFLDTKPGCSCRNGINRGANTSSIHRRSVRLLCTVMQAVLKFALMASQTITLPLPLLPTSLTQLFAKRSPYHRYTRSRPSPLSTKIEDSSDHKMFSHCRFVQRRCRKAHCNLVTAMHLCQSWSLKVFGS</sequence>
<protein>
    <submittedName>
        <fullName evidence="1">Uncharacterized protein</fullName>
    </submittedName>
</protein>
<dbReference type="Proteomes" id="UP000735302">
    <property type="component" value="Unassembled WGS sequence"/>
</dbReference>